<feature type="domain" description="Methyltransferase type 11" evidence="4">
    <location>
        <begin position="61"/>
        <end position="149"/>
    </location>
</feature>
<dbReference type="GO" id="GO:0005634">
    <property type="term" value="C:nucleus"/>
    <property type="evidence" value="ECO:0007669"/>
    <property type="project" value="TreeGrafter"/>
</dbReference>
<dbReference type="VEuPathDB" id="FungiDB:BCV72DRAFT_40066"/>
<organism evidence="5 6">
    <name type="scientific">Rhizopus microsporus</name>
    <dbReference type="NCBI Taxonomy" id="58291"/>
    <lineage>
        <taxon>Eukaryota</taxon>
        <taxon>Fungi</taxon>
        <taxon>Fungi incertae sedis</taxon>
        <taxon>Mucoromycota</taxon>
        <taxon>Mucoromycotina</taxon>
        <taxon>Mucoromycetes</taxon>
        <taxon>Mucorales</taxon>
        <taxon>Mucorineae</taxon>
        <taxon>Rhizopodaceae</taxon>
        <taxon>Rhizopus</taxon>
    </lineage>
</organism>
<evidence type="ECO:0000259" key="4">
    <source>
        <dbReference type="Pfam" id="PF08241"/>
    </source>
</evidence>
<dbReference type="GO" id="GO:0030488">
    <property type="term" value="P:tRNA methylation"/>
    <property type="evidence" value="ECO:0007669"/>
    <property type="project" value="TreeGrafter"/>
</dbReference>
<keyword evidence="1 5" id="KW-0489">Methyltransferase</keyword>
<evidence type="ECO:0000313" key="6">
    <source>
        <dbReference type="Proteomes" id="UP000242381"/>
    </source>
</evidence>
<feature type="compositionally biased region" description="Pro residues" evidence="3">
    <location>
        <begin position="1"/>
        <end position="11"/>
    </location>
</feature>
<dbReference type="GO" id="GO:0005737">
    <property type="term" value="C:cytoplasm"/>
    <property type="evidence" value="ECO:0007669"/>
    <property type="project" value="TreeGrafter"/>
</dbReference>
<dbReference type="GO" id="GO:0106335">
    <property type="term" value="F:tRNA (5-carboxymethyluridine(34)-5-O)-methyltransferase activity"/>
    <property type="evidence" value="ECO:0007669"/>
    <property type="project" value="TreeGrafter"/>
</dbReference>
<dbReference type="InterPro" id="IPR029063">
    <property type="entry name" value="SAM-dependent_MTases_sf"/>
</dbReference>
<dbReference type="GO" id="GO:0008757">
    <property type="term" value="F:S-adenosylmethionine-dependent methyltransferase activity"/>
    <property type="evidence" value="ECO:0007669"/>
    <property type="project" value="InterPro"/>
</dbReference>
<dbReference type="PANTHER" id="PTHR13069:SF21">
    <property type="entry name" value="ALKYLATED DNA REPAIR PROTEIN ALKB HOMOLOG 8"/>
    <property type="match status" value="1"/>
</dbReference>
<keyword evidence="2 5" id="KW-0808">Transferase</keyword>
<feature type="region of interest" description="Disordered" evidence="3">
    <location>
        <begin position="1"/>
        <end position="20"/>
    </location>
</feature>
<reference evidence="5 6" key="1">
    <citation type="journal article" date="2016" name="Proc. Natl. Acad. Sci. U.S.A.">
        <title>Lipid metabolic changes in an early divergent fungus govern the establishment of a mutualistic symbiosis with endobacteria.</title>
        <authorList>
            <person name="Lastovetsky O.A."/>
            <person name="Gaspar M.L."/>
            <person name="Mondo S.J."/>
            <person name="LaButti K.M."/>
            <person name="Sandor L."/>
            <person name="Grigoriev I.V."/>
            <person name="Henry S.A."/>
            <person name="Pawlowska T.E."/>
        </authorList>
    </citation>
    <scope>NUCLEOTIDE SEQUENCE [LARGE SCALE GENOMIC DNA]</scope>
    <source>
        <strain evidence="5 6">ATCC 11559</strain>
    </source>
</reference>
<evidence type="ECO:0000256" key="3">
    <source>
        <dbReference type="SAM" id="MobiDB-lite"/>
    </source>
</evidence>
<dbReference type="Gene3D" id="3.40.50.150">
    <property type="entry name" value="Vaccinia Virus protein VP39"/>
    <property type="match status" value="1"/>
</dbReference>
<dbReference type="InterPro" id="IPR013216">
    <property type="entry name" value="Methyltransf_11"/>
</dbReference>
<dbReference type="AlphaFoldDB" id="A0A0A1NTT3"/>
<dbReference type="Proteomes" id="UP000242381">
    <property type="component" value="Unassembled WGS sequence"/>
</dbReference>
<dbReference type="InterPro" id="IPR051422">
    <property type="entry name" value="AlkB_tRNA_MeTrf/Diox"/>
</dbReference>
<dbReference type="EMBL" id="KV921282">
    <property type="protein sequence ID" value="ORE21234.1"/>
    <property type="molecule type" value="Genomic_DNA"/>
</dbReference>
<proteinExistence type="predicted"/>
<dbReference type="FunFam" id="3.40.50.150:FF:000195">
    <property type="entry name" value="Methyltransferase domain containing protein"/>
    <property type="match status" value="1"/>
</dbReference>
<evidence type="ECO:0000256" key="1">
    <source>
        <dbReference type="ARBA" id="ARBA00022603"/>
    </source>
</evidence>
<protein>
    <submittedName>
        <fullName evidence="5">S-adenosyl-L-methionine-dependent methyltransferase</fullName>
    </submittedName>
</protein>
<dbReference type="SUPFAM" id="SSF53335">
    <property type="entry name" value="S-adenosyl-L-methionine-dependent methyltransferases"/>
    <property type="match status" value="1"/>
</dbReference>
<accession>A0A0A1NTT3</accession>
<dbReference type="OMA" id="VHEVYQQ"/>
<evidence type="ECO:0000256" key="2">
    <source>
        <dbReference type="ARBA" id="ARBA00022679"/>
    </source>
</evidence>
<dbReference type="Pfam" id="PF08241">
    <property type="entry name" value="Methyltransf_11"/>
    <property type="match status" value="1"/>
</dbReference>
<dbReference type="GO" id="GO:0000049">
    <property type="term" value="F:tRNA binding"/>
    <property type="evidence" value="ECO:0007669"/>
    <property type="project" value="TreeGrafter"/>
</dbReference>
<dbReference type="GO" id="GO:0002098">
    <property type="term" value="P:tRNA wobble uridine modification"/>
    <property type="evidence" value="ECO:0007669"/>
    <property type="project" value="TreeGrafter"/>
</dbReference>
<dbReference type="PANTHER" id="PTHR13069">
    <property type="entry name" value="ALKYLATED DNA REPAIR PROTEIN ALKB HOMOLOG 8"/>
    <property type="match status" value="1"/>
</dbReference>
<sequence length="232" mass="26531">MSKPQPVPIRPPESKEPEYEQKNVHEVYEVIAEHFSDTRYKPWPVVERFLKSMKPGSLGADIGCGNGKYIGVNPNIVILGSDRSRNLVQIVNQRGHEGMVADALELPYRSNTFDFAISIAVIHHFASPERRLEAIKSIARIIKKGGKMLVFVWALEQTKFSKRNFKPGQQDVLVPWMLTKGTKDADNVPVYNRYYHLFKEGELNELFGQVEDVVIEETGYDRDNHYVIACKK</sequence>
<evidence type="ECO:0000313" key="5">
    <source>
        <dbReference type="EMBL" id="ORE21234.1"/>
    </source>
</evidence>
<dbReference type="CDD" id="cd02440">
    <property type="entry name" value="AdoMet_MTases"/>
    <property type="match status" value="1"/>
</dbReference>
<gene>
    <name evidence="5" type="ORF">BCV71DRAFT_60976</name>
</gene>
<name>A0A0A1NTT3_RHIZD</name>